<gene>
    <name evidence="3" type="ORF">N7494_002027</name>
</gene>
<dbReference type="PANTHER" id="PTHR43201:SF8">
    <property type="entry name" value="ACYL-COA SYNTHETASE FAMILY MEMBER 3"/>
    <property type="match status" value="1"/>
</dbReference>
<dbReference type="PANTHER" id="PTHR43201">
    <property type="entry name" value="ACYL-COA SYNTHETASE"/>
    <property type="match status" value="1"/>
</dbReference>
<keyword evidence="4" id="KW-1185">Reference proteome</keyword>
<sequence>MDSPNLSFPNDPIFTQLAGLSRTVSDVIICDDYGIHEGYKGLIGDIIHLRQVLREQLPHNWFDGKGILWSDATPIASIAASGYYFLVGFLAVAAIGGKFVPLPITGPLTTTAWALDKTDITFCLSEPNVATQAIDIEDHMNAAGRRLQIIPIPRVGSISYTTMEIDDSITISKSDTLLVLFTSGSTGRPKGVALPRERFFFQGQQDPTGLFLGFRPLNYIGSVILPITNVLQGGGIRFLRHGSGVPHIWKAFKESNITSSSITPIALKALQDHYLTTISRLPSEECASYVSGISKLRLVITAGSILNPDTAEFWRKLTNMPIVPAFSTTELGGPTITVPLGTPFTDRLMGEPIRGAEVKVSGGDIGELCIKVHGMFTHYMGDEEATKSAFDNEGFYKTGDIVRQVGNQYFYEGRASCDCEKLPFPDSHSY</sequence>
<evidence type="ECO:0000259" key="2">
    <source>
        <dbReference type="Pfam" id="PF00501"/>
    </source>
</evidence>
<protein>
    <recommendedName>
        <fullName evidence="2">AMP-dependent synthetase/ligase domain-containing protein</fullName>
    </recommendedName>
</protein>
<accession>A0AAD6D377</accession>
<reference evidence="3 4" key="1">
    <citation type="journal article" date="2023" name="IMA Fungus">
        <title>Comparative genomic study of the Penicillium genus elucidates a diverse pangenome and 15 lateral gene transfer events.</title>
        <authorList>
            <person name="Petersen C."/>
            <person name="Sorensen T."/>
            <person name="Nielsen M.R."/>
            <person name="Sondergaard T.E."/>
            <person name="Sorensen J.L."/>
            <person name="Fitzpatrick D.A."/>
            <person name="Frisvad J.C."/>
            <person name="Nielsen K.L."/>
        </authorList>
    </citation>
    <scope>NUCLEOTIDE SEQUENCE [LARGE SCALE GENOMIC DNA]</scope>
    <source>
        <strain evidence="3 4">IBT 35679</strain>
    </source>
</reference>
<evidence type="ECO:0000256" key="1">
    <source>
        <dbReference type="ARBA" id="ARBA00006432"/>
    </source>
</evidence>
<dbReference type="Gene3D" id="3.40.50.12780">
    <property type="entry name" value="N-terminal domain of ligase-like"/>
    <property type="match status" value="1"/>
</dbReference>
<proteinExistence type="inferred from homology"/>
<comment type="similarity">
    <text evidence="1">Belongs to the ATP-dependent AMP-binding enzyme family.</text>
</comment>
<dbReference type="GO" id="GO:0006631">
    <property type="term" value="P:fatty acid metabolic process"/>
    <property type="evidence" value="ECO:0007669"/>
    <property type="project" value="TreeGrafter"/>
</dbReference>
<dbReference type="PROSITE" id="PS00455">
    <property type="entry name" value="AMP_BINDING"/>
    <property type="match status" value="1"/>
</dbReference>
<dbReference type="InterPro" id="IPR042099">
    <property type="entry name" value="ANL_N_sf"/>
</dbReference>
<dbReference type="EMBL" id="JAQIZZ010000002">
    <property type="protein sequence ID" value="KAJ5552649.1"/>
    <property type="molecule type" value="Genomic_DNA"/>
</dbReference>
<dbReference type="InterPro" id="IPR000873">
    <property type="entry name" value="AMP-dep_synth/lig_dom"/>
</dbReference>
<evidence type="ECO:0000313" key="3">
    <source>
        <dbReference type="EMBL" id="KAJ5552649.1"/>
    </source>
</evidence>
<dbReference type="Proteomes" id="UP001220324">
    <property type="component" value="Unassembled WGS sequence"/>
</dbReference>
<organism evidence="3 4">
    <name type="scientific">Penicillium frequentans</name>
    <dbReference type="NCBI Taxonomy" id="3151616"/>
    <lineage>
        <taxon>Eukaryota</taxon>
        <taxon>Fungi</taxon>
        <taxon>Dikarya</taxon>
        <taxon>Ascomycota</taxon>
        <taxon>Pezizomycotina</taxon>
        <taxon>Eurotiomycetes</taxon>
        <taxon>Eurotiomycetidae</taxon>
        <taxon>Eurotiales</taxon>
        <taxon>Aspergillaceae</taxon>
        <taxon>Penicillium</taxon>
    </lineage>
</organism>
<dbReference type="GO" id="GO:0031956">
    <property type="term" value="F:medium-chain fatty acid-CoA ligase activity"/>
    <property type="evidence" value="ECO:0007669"/>
    <property type="project" value="TreeGrafter"/>
</dbReference>
<dbReference type="SUPFAM" id="SSF56801">
    <property type="entry name" value="Acetyl-CoA synthetase-like"/>
    <property type="match status" value="1"/>
</dbReference>
<dbReference type="InterPro" id="IPR020845">
    <property type="entry name" value="AMP-binding_CS"/>
</dbReference>
<dbReference type="Pfam" id="PF00501">
    <property type="entry name" value="AMP-binding"/>
    <property type="match status" value="1"/>
</dbReference>
<feature type="domain" description="AMP-dependent synthetase/ligase" evidence="2">
    <location>
        <begin position="75"/>
        <end position="379"/>
    </location>
</feature>
<dbReference type="AlphaFoldDB" id="A0AAD6D377"/>
<comment type="caution">
    <text evidence="3">The sequence shown here is derived from an EMBL/GenBank/DDBJ whole genome shotgun (WGS) entry which is preliminary data.</text>
</comment>
<name>A0AAD6D377_9EURO</name>
<evidence type="ECO:0000313" key="4">
    <source>
        <dbReference type="Proteomes" id="UP001220324"/>
    </source>
</evidence>